<organism evidence="2 3">
    <name type="scientific">Crotalaria pallida</name>
    <name type="common">Smooth rattlebox</name>
    <name type="synonym">Crotalaria striata</name>
    <dbReference type="NCBI Taxonomy" id="3830"/>
    <lineage>
        <taxon>Eukaryota</taxon>
        <taxon>Viridiplantae</taxon>
        <taxon>Streptophyta</taxon>
        <taxon>Embryophyta</taxon>
        <taxon>Tracheophyta</taxon>
        <taxon>Spermatophyta</taxon>
        <taxon>Magnoliopsida</taxon>
        <taxon>eudicotyledons</taxon>
        <taxon>Gunneridae</taxon>
        <taxon>Pentapetalae</taxon>
        <taxon>rosids</taxon>
        <taxon>fabids</taxon>
        <taxon>Fabales</taxon>
        <taxon>Fabaceae</taxon>
        <taxon>Papilionoideae</taxon>
        <taxon>50 kb inversion clade</taxon>
        <taxon>genistoids sensu lato</taxon>
        <taxon>core genistoids</taxon>
        <taxon>Crotalarieae</taxon>
        <taxon>Crotalaria</taxon>
    </lineage>
</organism>
<comment type="caution">
    <text evidence="2">The sequence shown here is derived from an EMBL/GenBank/DDBJ whole genome shotgun (WGS) entry which is preliminary data.</text>
</comment>
<evidence type="ECO:0000313" key="2">
    <source>
        <dbReference type="EMBL" id="KAK7270191.1"/>
    </source>
</evidence>
<sequence length="316" mass="37032">MTQHLLRPLRQFPWLHHRNYGVCLPLHHHHHHHHLHHLLLTSPQLTNSTSSHRFLLPPLASSNRNLHSRRRRGVRISNVPLLDNSNDNDRRGATNNSEEDCDSETERSRNQLKREAKRAVKWGMDLASFTHPQIKRILRVFSLDQVVFEALVIVKKLGPDVREGKRRQFNYIGKLLRDVEPELMDRLITATKNSDHKELQALTGLGSEDLEDDDDMIETEDEEEEEESNWYDDQVTRWFDGLIDKDIQITNEVYSIQGVEFDRQELRKLVRRVHSTQEMKVVNEEEEKKAETATIGAKKALTRFLRGLAKRIPSEY</sequence>
<feature type="compositionally biased region" description="Acidic residues" evidence="1">
    <location>
        <begin position="208"/>
        <end position="228"/>
    </location>
</feature>
<dbReference type="InterPro" id="IPR023153">
    <property type="entry name" value="DarP_sf"/>
</dbReference>
<dbReference type="Pfam" id="PF04751">
    <property type="entry name" value="DarP"/>
    <property type="match status" value="1"/>
</dbReference>
<evidence type="ECO:0000256" key="1">
    <source>
        <dbReference type="SAM" id="MobiDB-lite"/>
    </source>
</evidence>
<feature type="region of interest" description="Disordered" evidence="1">
    <location>
        <begin position="203"/>
        <end position="228"/>
    </location>
</feature>
<dbReference type="Gene3D" id="1.10.60.30">
    <property type="entry name" value="PSPTO4464-like domains"/>
    <property type="match status" value="2"/>
</dbReference>
<dbReference type="PANTHER" id="PTHR36898:SF1">
    <property type="entry name" value="OS04G0250700 PROTEIN"/>
    <property type="match status" value="1"/>
</dbReference>
<dbReference type="CDD" id="cd16331">
    <property type="entry name" value="YjgA-like"/>
    <property type="match status" value="1"/>
</dbReference>
<gene>
    <name evidence="2" type="ORF">RIF29_23152</name>
</gene>
<protein>
    <submittedName>
        <fullName evidence="2">Uncharacterized protein</fullName>
    </submittedName>
</protein>
<dbReference type="EMBL" id="JAYWIO010000004">
    <property type="protein sequence ID" value="KAK7270191.1"/>
    <property type="molecule type" value="Genomic_DNA"/>
</dbReference>
<dbReference type="Proteomes" id="UP001372338">
    <property type="component" value="Unassembled WGS sequence"/>
</dbReference>
<accession>A0AAN9IEY0</accession>
<dbReference type="PANTHER" id="PTHR36898">
    <property type="entry name" value="OSJNBB0026I12.6 PROTEIN"/>
    <property type="match status" value="1"/>
</dbReference>
<evidence type="ECO:0000313" key="3">
    <source>
        <dbReference type="Proteomes" id="UP001372338"/>
    </source>
</evidence>
<proteinExistence type="predicted"/>
<dbReference type="AlphaFoldDB" id="A0AAN9IEY0"/>
<dbReference type="SUPFAM" id="SSF158710">
    <property type="entry name" value="PSPTO4464-like"/>
    <property type="match status" value="1"/>
</dbReference>
<keyword evidence="3" id="KW-1185">Reference proteome</keyword>
<dbReference type="InterPro" id="IPR006839">
    <property type="entry name" value="DarP"/>
</dbReference>
<reference evidence="2 3" key="1">
    <citation type="submission" date="2024-01" db="EMBL/GenBank/DDBJ databases">
        <title>The genomes of 5 underutilized Papilionoideae crops provide insights into root nodulation and disease resistanc.</title>
        <authorList>
            <person name="Yuan L."/>
        </authorList>
    </citation>
    <scope>NUCLEOTIDE SEQUENCE [LARGE SCALE GENOMIC DNA]</scope>
    <source>
        <strain evidence="2">ZHUSHIDOU_FW_LH</strain>
        <tissue evidence="2">Leaf</tissue>
    </source>
</reference>
<name>A0AAN9IEY0_CROPI</name>
<feature type="region of interest" description="Disordered" evidence="1">
    <location>
        <begin position="66"/>
        <end position="111"/>
    </location>
</feature>